<dbReference type="AlphaFoldDB" id="A0A859FFJ5"/>
<gene>
    <name evidence="2" type="ORF">FLK61_33535</name>
</gene>
<dbReference type="RefSeq" id="WP_176009644.1">
    <property type="nucleotide sequence ID" value="NZ_CP041372.2"/>
</dbReference>
<feature type="transmembrane region" description="Helical" evidence="1">
    <location>
        <begin position="153"/>
        <end position="171"/>
    </location>
</feature>
<dbReference type="SUPFAM" id="SSF53474">
    <property type="entry name" value="alpha/beta-Hydrolases"/>
    <property type="match status" value="1"/>
</dbReference>
<keyword evidence="3" id="KW-1185">Reference proteome</keyword>
<evidence type="ECO:0000256" key="1">
    <source>
        <dbReference type="SAM" id="Phobius"/>
    </source>
</evidence>
<dbReference type="Gene3D" id="3.40.50.1820">
    <property type="entry name" value="alpha/beta hydrolase"/>
    <property type="match status" value="1"/>
</dbReference>
<dbReference type="PANTHER" id="PTHR33428:SF14">
    <property type="entry name" value="CARBOXYLESTERASE TYPE B DOMAIN-CONTAINING PROTEIN"/>
    <property type="match status" value="1"/>
</dbReference>
<dbReference type="KEGG" id="psua:FLK61_33535"/>
<keyword evidence="1" id="KW-0812">Transmembrane</keyword>
<evidence type="ECO:0000313" key="2">
    <source>
        <dbReference type="EMBL" id="QKS71610.1"/>
    </source>
</evidence>
<sequence length="742" mass="84269">MPIYEQEYLAPRKKRTRMLHWFKRRSTLTFARDGKTLGILLAMVVGSFFLASIAALSMPTGLGTFIDLLLFIVANALALFLLGVTVSWLLSLLYLPVPRALLSATIYNGALCYYMLDEASMGLTFSLIMTGVFLVTLLMIGLALNSMLYRSKFGYIAVPMSVAWVLFLLFFHPTIEQFESTSSFQANDYITPLAVGNPAEEGEYRVQSFTYGSGRDNHRDEFADEVQLLSRSIDASDYITTWKDWRTTFWGFDQTELPLNGRVWMPEGEGPFPLAMIVHGNHRMENFSDAGYAYLGELLASRGIAMVSIDENFLNFTNWTGIPGDNYRLRAWVMMHHLLQIKDFTASENNPFYNRIDLSRVAVMGHSRGGQAAAIVADYERFFEDDESLDGFETINVESVVAIAPTDVSIDDERPRLNDVNYLTIHGARDGDVNNFRGDRQYGRTSFTGSLDRLKSAVYIADANHSQFNTDWGRADMRLPGGMFLSRKQMMDPEEQREVAKVFISAFLEVTLHNNDQYQPLFMDIRHGEEWLPRTQYVTRYVDSTYERLVSFNRNNDVEEFPQGITASAEGFTEWDKTSTVDRGGNNKAADGVVMEWEDDMSYTLSLPESYVTDADSVEYFSFSMAQMDKELEAPYTGETDPSLELVFSLNDGGEVSISVDALQPIPPSIWTQYTRYPFLEDITRDGKYEEAIEPAFQTYFIPIMMLEEAEASVEDLESITWQFSDGPGRLVIDDIGFFREE</sequence>
<dbReference type="PANTHER" id="PTHR33428">
    <property type="entry name" value="CHLOROPHYLLASE-2, CHLOROPLASTIC"/>
    <property type="match status" value="1"/>
</dbReference>
<protein>
    <recommendedName>
        <fullName evidence="4">Alpha/beta hydrolase</fullName>
    </recommendedName>
</protein>
<proteinExistence type="predicted"/>
<keyword evidence="1" id="KW-1133">Transmembrane helix</keyword>
<dbReference type="EMBL" id="CP041372">
    <property type="protein sequence ID" value="QKS71610.1"/>
    <property type="molecule type" value="Genomic_DNA"/>
</dbReference>
<organism evidence="2 3">
    <name type="scientific">Paenalkalicoccus suaedae</name>
    <dbReference type="NCBI Taxonomy" id="2592382"/>
    <lineage>
        <taxon>Bacteria</taxon>
        <taxon>Bacillati</taxon>
        <taxon>Bacillota</taxon>
        <taxon>Bacilli</taxon>
        <taxon>Bacillales</taxon>
        <taxon>Bacillaceae</taxon>
        <taxon>Paenalkalicoccus</taxon>
    </lineage>
</organism>
<evidence type="ECO:0000313" key="3">
    <source>
        <dbReference type="Proteomes" id="UP000318138"/>
    </source>
</evidence>
<feature type="transmembrane region" description="Helical" evidence="1">
    <location>
        <begin position="68"/>
        <end position="90"/>
    </location>
</feature>
<feature type="transmembrane region" description="Helical" evidence="1">
    <location>
        <begin position="97"/>
        <end position="116"/>
    </location>
</feature>
<dbReference type="InterPro" id="IPR029058">
    <property type="entry name" value="AB_hydrolase_fold"/>
</dbReference>
<reference evidence="3" key="1">
    <citation type="submission" date="2019-07" db="EMBL/GenBank/DDBJ databases">
        <title>Bacillus alkalisoli sp. nov. isolated from saline soil.</title>
        <authorList>
            <person name="Sun J.-Q."/>
            <person name="Xu L."/>
        </authorList>
    </citation>
    <scope>NUCLEOTIDE SEQUENCE [LARGE SCALE GENOMIC DNA]</scope>
    <source>
        <strain evidence="3">M4U3P1</strain>
    </source>
</reference>
<name>A0A859FFJ5_9BACI</name>
<accession>A0A859FFJ5</accession>
<evidence type="ECO:0008006" key="4">
    <source>
        <dbReference type="Google" id="ProtNLM"/>
    </source>
</evidence>
<feature type="transmembrane region" description="Helical" evidence="1">
    <location>
        <begin position="37"/>
        <end position="56"/>
    </location>
</feature>
<keyword evidence="1" id="KW-0472">Membrane</keyword>
<dbReference type="Proteomes" id="UP000318138">
    <property type="component" value="Chromosome"/>
</dbReference>
<feature type="transmembrane region" description="Helical" evidence="1">
    <location>
        <begin position="122"/>
        <end position="144"/>
    </location>
</feature>